<keyword evidence="4 5" id="KW-0472">Membrane</keyword>
<dbReference type="InterPro" id="IPR002809">
    <property type="entry name" value="EMC3/TMCO1"/>
</dbReference>
<comment type="subcellular location">
    <subcellularLocation>
        <location evidence="1">Membrane</location>
        <topology evidence="1">Multi-pass membrane protein</topology>
    </subcellularLocation>
</comment>
<feature type="transmembrane region" description="Helical" evidence="5">
    <location>
        <begin position="173"/>
        <end position="194"/>
    </location>
</feature>
<evidence type="ECO:0000256" key="5">
    <source>
        <dbReference type="SAM" id="Phobius"/>
    </source>
</evidence>
<dbReference type="EMBL" id="KF900759">
    <property type="protein sequence ID" value="AIF06110.1"/>
    <property type="molecule type" value="Genomic_DNA"/>
</dbReference>
<sequence>MSETEQQPPAMGGMFLTMFLMLYIIINPGLRATMGEVAETLLEPRIGFGGAYPAVTILLAGMVMIGGTTVIRHLLVDWQQMAEVQLKMQAYNKALSDARKEGQQSRVQKLMKMQPEILMLQSGMMSNQMKPMVFTMLIAIPIIMWLYEFTAGLPVQALSLPWEPHWVLQDRLWFLPHWIVIYSVMALPFGQILLRGLKLVSALSESRFARLEAEHK</sequence>
<evidence type="ECO:0000313" key="6">
    <source>
        <dbReference type="EMBL" id="AIF06110.1"/>
    </source>
</evidence>
<dbReference type="PANTHER" id="PTHR42198">
    <property type="entry name" value="INTEGRAL MEMBRANE PROTEIN"/>
    <property type="match status" value="1"/>
</dbReference>
<accession>A0A075GT06</accession>
<feature type="transmembrane region" description="Helical" evidence="5">
    <location>
        <begin position="50"/>
        <end position="71"/>
    </location>
</feature>
<evidence type="ECO:0000256" key="2">
    <source>
        <dbReference type="ARBA" id="ARBA00022692"/>
    </source>
</evidence>
<name>A0A075GT06_9EURY</name>
<evidence type="ECO:0000256" key="1">
    <source>
        <dbReference type="ARBA" id="ARBA00004141"/>
    </source>
</evidence>
<feature type="transmembrane region" description="Helical" evidence="5">
    <location>
        <begin position="132"/>
        <end position="153"/>
    </location>
</feature>
<organism evidence="6">
    <name type="scientific">uncultured marine group II/III euryarchaeote KM3_18_H05</name>
    <dbReference type="NCBI Taxonomy" id="1457957"/>
    <lineage>
        <taxon>Archaea</taxon>
        <taxon>Methanobacteriati</taxon>
        <taxon>Methanobacteriota</taxon>
        <taxon>environmental samples</taxon>
    </lineage>
</organism>
<reference evidence="6" key="1">
    <citation type="journal article" date="2014" name="Genome Biol. Evol.">
        <title>Pangenome evidence for extensive interdomain horizontal transfer affecting lineage core and shell genes in uncultured planktonic thaumarchaeota and euryarchaeota.</title>
        <authorList>
            <person name="Deschamps P."/>
            <person name="Zivanovic Y."/>
            <person name="Moreira D."/>
            <person name="Rodriguez-Valera F."/>
            <person name="Lopez-Garcia P."/>
        </authorList>
    </citation>
    <scope>NUCLEOTIDE SEQUENCE</scope>
</reference>
<dbReference type="SMART" id="SM01415">
    <property type="entry name" value="DUF106"/>
    <property type="match status" value="1"/>
</dbReference>
<dbReference type="InterPro" id="IPR038978">
    <property type="entry name" value="MJ0935"/>
</dbReference>
<feature type="transmembrane region" description="Helical" evidence="5">
    <location>
        <begin position="12"/>
        <end position="30"/>
    </location>
</feature>
<dbReference type="PANTHER" id="PTHR42198:SF1">
    <property type="entry name" value="INTEGRAL MEMBRANE PROTEIN"/>
    <property type="match status" value="1"/>
</dbReference>
<evidence type="ECO:0000256" key="3">
    <source>
        <dbReference type="ARBA" id="ARBA00022989"/>
    </source>
</evidence>
<keyword evidence="3 5" id="KW-1133">Transmembrane helix</keyword>
<keyword evidence="2 5" id="KW-0812">Transmembrane</keyword>
<dbReference type="AlphaFoldDB" id="A0A075GT06"/>
<dbReference type="Pfam" id="PF01956">
    <property type="entry name" value="EMC3_TMCO1"/>
    <property type="match status" value="1"/>
</dbReference>
<dbReference type="GO" id="GO:0016020">
    <property type="term" value="C:membrane"/>
    <property type="evidence" value="ECO:0007669"/>
    <property type="project" value="UniProtKB-SubCell"/>
</dbReference>
<protein>
    <submittedName>
        <fullName evidence="6">Putative membrane protein</fullName>
    </submittedName>
</protein>
<proteinExistence type="predicted"/>
<evidence type="ECO:0000256" key="4">
    <source>
        <dbReference type="ARBA" id="ARBA00023136"/>
    </source>
</evidence>